<dbReference type="RefSeq" id="WP_116185944.1">
    <property type="nucleotide sequence ID" value="NZ_QTJX01000008.1"/>
</dbReference>
<feature type="chain" id="PRO_5016835377" evidence="1">
    <location>
        <begin position="20"/>
        <end position="733"/>
    </location>
</feature>
<accession>A0A371JL37</accession>
<feature type="signal peptide" evidence="1">
    <location>
        <begin position="1"/>
        <end position="19"/>
    </location>
</feature>
<keyword evidence="4" id="KW-1185">Reference proteome</keyword>
<dbReference type="Gene3D" id="2.60.40.1190">
    <property type="match status" value="1"/>
</dbReference>
<proteinExistence type="predicted"/>
<dbReference type="SUPFAM" id="SSF49344">
    <property type="entry name" value="CBD9-like"/>
    <property type="match status" value="1"/>
</dbReference>
<dbReference type="Pfam" id="PF19313">
    <property type="entry name" value="DUF5916"/>
    <property type="match status" value="1"/>
</dbReference>
<evidence type="ECO:0000313" key="4">
    <source>
        <dbReference type="Proteomes" id="UP000261828"/>
    </source>
</evidence>
<dbReference type="Proteomes" id="UP000261828">
    <property type="component" value="Unassembled WGS sequence"/>
</dbReference>
<dbReference type="EMBL" id="QTJX01000008">
    <property type="protein sequence ID" value="RDY57675.1"/>
    <property type="molecule type" value="Genomic_DNA"/>
</dbReference>
<evidence type="ECO:0000313" key="3">
    <source>
        <dbReference type="EMBL" id="RDY57675.1"/>
    </source>
</evidence>
<comment type="caution">
    <text evidence="3">The sequence shown here is derived from an EMBL/GenBank/DDBJ whole genome shotgun (WGS) entry which is preliminary data.</text>
</comment>
<organism evidence="3 4">
    <name type="scientific">Flagellimonas nanhaiensis</name>
    <dbReference type="NCBI Taxonomy" id="2292706"/>
    <lineage>
        <taxon>Bacteria</taxon>
        <taxon>Pseudomonadati</taxon>
        <taxon>Bacteroidota</taxon>
        <taxon>Flavobacteriia</taxon>
        <taxon>Flavobacteriales</taxon>
        <taxon>Flavobacteriaceae</taxon>
        <taxon>Flagellimonas</taxon>
    </lineage>
</organism>
<dbReference type="OrthoDB" id="9786766at2"/>
<feature type="domain" description="DUF5916" evidence="2">
    <location>
        <begin position="236"/>
        <end position="703"/>
    </location>
</feature>
<keyword evidence="3" id="KW-0378">Hydrolase</keyword>
<dbReference type="AlphaFoldDB" id="A0A371JL37"/>
<dbReference type="CDD" id="cd09618">
    <property type="entry name" value="CBM9_like_2"/>
    <property type="match status" value="1"/>
</dbReference>
<evidence type="ECO:0000256" key="1">
    <source>
        <dbReference type="SAM" id="SignalP"/>
    </source>
</evidence>
<evidence type="ECO:0000259" key="2">
    <source>
        <dbReference type="Pfam" id="PF19313"/>
    </source>
</evidence>
<dbReference type="InterPro" id="IPR045670">
    <property type="entry name" value="DUF5916"/>
</dbReference>
<sequence>MFKLRIALIASILPFLLSAQNSTKQFTVKFIDQPITVDGVLDEPVWETADSAHDFQQYFPSDSILATQKTDIKMMVDNTTLYIGIRQDTKGRDYITPSLRRDYRAGGSDNISLLFDTFNDGTNAFLFGITPLGVRREALISGGGGDLGGFTTSWDVKWRGETQIHDDYYIAELAIPLTSFKFREGETKWRFNSYRFDMQANERSTWIEIPQNQLIFSLAFMGDMVFEKPLGKSRTPLAIIPFVNGISGKDFENDESTNDISFGGDAKIAIGNGMNLDITINPDFSQVEVDNFITNLTRFEVSLPERRQFFIDNSDLFGRFGGGRDANPFFSRRIGIAKDVDDNTIENKIIGGVRLSGKLNNNLRLGFLNIQTEEDEANEIPSNNNMMLALQQKVFSRSNIGLFFINRQAFDIPDFLDEDEEYNRVIGIDYNLATVSNTWGGKFYAHKSFDPGDKKGNYSLGGFMNYNARNYGAFVDLVYIDEEFNSDLGFIPRTDIFKVASGVNRNFWAKKGSKINNHNFQLFTVYTWRPNLDYQNTDYFHNLNWSAEFNNLSFLRAGLEHQFIYLTDSFEPTGKDDAVELPANTGYHFGAVEMEFGSDRRKVVSFQIEPSYGSFFNGNRFSTEAQVNLRVQPKFNFSMNLNYDHIDLPSPYARADIWLVAPRIDITFNKSIFWSTLIQYSNQRDNLGFNSRLQWRFAPLSDLFLVYNDNYFVNSFMPRNRSINLKLTYWLNI</sequence>
<protein>
    <submittedName>
        <fullName evidence="3">Hydrolase</fullName>
    </submittedName>
</protein>
<keyword evidence="1" id="KW-0732">Signal</keyword>
<dbReference type="GO" id="GO:0016787">
    <property type="term" value="F:hydrolase activity"/>
    <property type="evidence" value="ECO:0007669"/>
    <property type="project" value="UniProtKB-KW"/>
</dbReference>
<reference evidence="3 4" key="1">
    <citation type="submission" date="2018-08" db="EMBL/GenBank/DDBJ databases">
        <title>Muricauda nanhaiensis sp. nov., isolated from seawater of the South China Sea.</title>
        <authorList>
            <person name="Dang Y."/>
        </authorList>
    </citation>
    <scope>NUCLEOTIDE SEQUENCE [LARGE SCALE GENOMIC DNA]</scope>
    <source>
        <strain evidence="3 4">SM1704</strain>
    </source>
</reference>
<gene>
    <name evidence="3" type="ORF">DX873_18325</name>
</gene>
<name>A0A371JL37_9FLAO</name>